<comment type="caution">
    <text evidence="2">The sequence shown here is derived from an EMBL/GenBank/DDBJ whole genome shotgun (WGS) entry which is preliminary data.</text>
</comment>
<sequence>QLATVPPDVILAAVELIQTGDPEDLDEVWKHMTEMDVPIAARRRWWHLWRNYLKQAIPPSLKEKVSGPTEETEEGEEAVAGRAKEKGRDYIIVDDLPVFVGAGQGDFSLKDAKDLVGMRAIKARFSGQAGGGAQQFTPKDLLDIIEKINAGRGNAAKSYVVTQGEGGGSGSGSRTRQADGAGATEE</sequence>
<feature type="region of interest" description="Disordered" evidence="1">
    <location>
        <begin position="160"/>
        <end position="186"/>
    </location>
</feature>
<gene>
    <name evidence="2" type="ORF">S12H4_06263</name>
</gene>
<organism evidence="2">
    <name type="scientific">marine sediment metagenome</name>
    <dbReference type="NCBI Taxonomy" id="412755"/>
    <lineage>
        <taxon>unclassified sequences</taxon>
        <taxon>metagenomes</taxon>
        <taxon>ecological metagenomes</taxon>
    </lineage>
</organism>
<evidence type="ECO:0000313" key="2">
    <source>
        <dbReference type="EMBL" id="GAI68508.1"/>
    </source>
</evidence>
<accession>X1QJV4</accession>
<dbReference type="EMBL" id="BARW01002176">
    <property type="protein sequence ID" value="GAI68508.1"/>
    <property type="molecule type" value="Genomic_DNA"/>
</dbReference>
<dbReference type="AlphaFoldDB" id="X1QJV4"/>
<name>X1QJV4_9ZZZZ</name>
<protein>
    <submittedName>
        <fullName evidence="2">Uncharacterized protein</fullName>
    </submittedName>
</protein>
<feature type="non-terminal residue" evidence="2">
    <location>
        <position position="1"/>
    </location>
</feature>
<reference evidence="2" key="1">
    <citation type="journal article" date="2014" name="Front. Microbiol.">
        <title>High frequency of phylogenetically diverse reductive dehalogenase-homologous genes in deep subseafloor sedimentary metagenomes.</title>
        <authorList>
            <person name="Kawai M."/>
            <person name="Futagami T."/>
            <person name="Toyoda A."/>
            <person name="Takaki Y."/>
            <person name="Nishi S."/>
            <person name="Hori S."/>
            <person name="Arai W."/>
            <person name="Tsubouchi T."/>
            <person name="Morono Y."/>
            <person name="Uchiyama I."/>
            <person name="Ito T."/>
            <person name="Fujiyama A."/>
            <person name="Inagaki F."/>
            <person name="Takami H."/>
        </authorList>
    </citation>
    <scope>NUCLEOTIDE SEQUENCE</scope>
    <source>
        <strain evidence="2">Expedition CK06-06</strain>
    </source>
</reference>
<feature type="region of interest" description="Disordered" evidence="1">
    <location>
        <begin position="62"/>
        <end position="81"/>
    </location>
</feature>
<evidence type="ECO:0000256" key="1">
    <source>
        <dbReference type="SAM" id="MobiDB-lite"/>
    </source>
</evidence>
<proteinExistence type="predicted"/>